<evidence type="ECO:0000259" key="6">
    <source>
        <dbReference type="Pfam" id="PF07167"/>
    </source>
</evidence>
<evidence type="ECO:0000256" key="4">
    <source>
        <dbReference type="ARBA" id="ARBA00023315"/>
    </source>
</evidence>
<evidence type="ECO:0000313" key="7">
    <source>
        <dbReference type="EMBL" id="XDO96744.1"/>
    </source>
</evidence>
<dbReference type="AlphaFoldDB" id="A0AB39KSX9"/>
<dbReference type="Gene3D" id="3.40.50.1820">
    <property type="entry name" value="alpha/beta hydrolase"/>
    <property type="match status" value="1"/>
</dbReference>
<dbReference type="SUPFAM" id="SSF53474">
    <property type="entry name" value="alpha/beta-Hydrolases"/>
    <property type="match status" value="1"/>
</dbReference>
<organism evidence="7">
    <name type="scientific">Caulobacter sp. 73W</name>
    <dbReference type="NCBI Taxonomy" id="3161137"/>
    <lineage>
        <taxon>Bacteria</taxon>
        <taxon>Pseudomonadati</taxon>
        <taxon>Pseudomonadota</taxon>
        <taxon>Alphaproteobacteria</taxon>
        <taxon>Caulobacterales</taxon>
        <taxon>Caulobacteraceae</taxon>
        <taxon>Caulobacter</taxon>
    </lineage>
</organism>
<keyword evidence="3" id="KW-0808">Transferase</keyword>
<dbReference type="EMBL" id="CP158375">
    <property type="protein sequence ID" value="XDO96744.1"/>
    <property type="molecule type" value="Genomic_DNA"/>
</dbReference>
<name>A0AB39KSX9_9CAUL</name>
<dbReference type="GO" id="GO:0042619">
    <property type="term" value="P:poly-hydroxybutyrate biosynthetic process"/>
    <property type="evidence" value="ECO:0007669"/>
    <property type="project" value="InterPro"/>
</dbReference>
<dbReference type="Pfam" id="PF07167">
    <property type="entry name" value="PhaC_N"/>
    <property type="match status" value="1"/>
</dbReference>
<accession>A0AB39KSX9</accession>
<dbReference type="PANTHER" id="PTHR36837:SF5">
    <property type="entry name" value="POLY-3-HYDROXYBUTYRATE SYNTHASE"/>
    <property type="match status" value="1"/>
</dbReference>
<protein>
    <submittedName>
        <fullName evidence="7">Class I poly(R)-hydroxyalkanoic acid synthase</fullName>
    </submittedName>
</protein>
<evidence type="ECO:0000256" key="3">
    <source>
        <dbReference type="ARBA" id="ARBA00022679"/>
    </source>
</evidence>
<dbReference type="InterPro" id="IPR010963">
    <property type="entry name" value="PHA_synth_I"/>
</dbReference>
<keyword evidence="4" id="KW-0012">Acyltransferase</keyword>
<evidence type="ECO:0000256" key="2">
    <source>
        <dbReference type="ARBA" id="ARBA00022490"/>
    </source>
</evidence>
<dbReference type="InterPro" id="IPR051321">
    <property type="entry name" value="PHA/PHB_synthase"/>
</dbReference>
<proteinExistence type="predicted"/>
<feature type="domain" description="Poly-beta-hydroxybutyrate polymerase N-terminal" evidence="6">
    <location>
        <begin position="159"/>
        <end position="330"/>
    </location>
</feature>
<dbReference type="NCBIfam" id="TIGR01838">
    <property type="entry name" value="PHA_synth_I"/>
    <property type="match status" value="1"/>
</dbReference>
<dbReference type="GO" id="GO:0016746">
    <property type="term" value="F:acyltransferase activity"/>
    <property type="evidence" value="ECO:0007669"/>
    <property type="project" value="UniProtKB-KW"/>
</dbReference>
<reference evidence="7" key="1">
    <citation type="submission" date="2024-06" db="EMBL/GenBank/DDBJ databases">
        <title>Caulobacter inopinatus, sp. nov.</title>
        <authorList>
            <person name="Donachie S.P."/>
        </authorList>
    </citation>
    <scope>NUCLEOTIDE SEQUENCE</scope>
    <source>
        <strain evidence="7">73W</strain>
    </source>
</reference>
<dbReference type="GO" id="GO:0005737">
    <property type="term" value="C:cytoplasm"/>
    <property type="evidence" value="ECO:0007669"/>
    <property type="project" value="UniProtKB-SubCell"/>
</dbReference>
<dbReference type="InterPro" id="IPR010941">
    <property type="entry name" value="PhaC_N"/>
</dbReference>
<comment type="subcellular location">
    <subcellularLocation>
        <location evidence="1">Cytoplasm</location>
    </subcellularLocation>
</comment>
<dbReference type="PANTHER" id="PTHR36837">
    <property type="entry name" value="POLY(3-HYDROXYALKANOATE) POLYMERASE SUBUNIT PHAC"/>
    <property type="match status" value="1"/>
</dbReference>
<sequence>MADDAPTRKTAKPKAAPKTAKPKTPPKAQAEAPKVEAPKAEIPPVGENPAADFYALMTPEQRKAMETLSLNLAKAAMTAQGAIAEAALRQADRPAALSPDPFHVAPALTEVMGRLAAQPDRVMRAQADLFTQYLELWRSAAQRIAGEPAQPVVAPAKGDKRFNDPDWSEHPMFDLMKQSYLLSANWLNSLVSGVEDVDPAAKRRVEFFTKMLTDAFSPSNFLFSNPAAMRAAVETQGESLVRGMENFAADLERGGGQLAISQTDLEKFKVGVNVATAPGKVVYQNDILQLLQFSPTTDQVHEIPLLIFPPWINKYYILDLRPENSMIRWLTSQGFTVFVASWVNPDATLAAKTFEDYMFEGVYDATAQAMKQCGVDRINTVGYCIGGTLLACALAHMAAKGDKRINSATFFAAQADFAEAGDLLLFTDETWLKEIEARMDADGGFLSSQSMADTFNALRGNDLIWSFFVSNYLLGKEPKPFDLLFWNADQTRMPKALHLFYLRNFYQRNALARGELELGGEMLDLSKVETPIYVQSSKEDHIAPFRSVYRGARCYGGPTTFTMAGSGHIAGVINHPDANKYQHWTNAHLPGAVDGWIAEAEEHAGSWWPHWAVWLKERSGKLIPARDPATGPLAPLEDAPGTYVQVRS</sequence>
<evidence type="ECO:0000256" key="5">
    <source>
        <dbReference type="SAM" id="MobiDB-lite"/>
    </source>
</evidence>
<evidence type="ECO:0000256" key="1">
    <source>
        <dbReference type="ARBA" id="ARBA00004496"/>
    </source>
</evidence>
<dbReference type="InterPro" id="IPR029058">
    <property type="entry name" value="AB_hydrolase_fold"/>
</dbReference>
<gene>
    <name evidence="7" type="primary">phaC</name>
    <name evidence="7" type="ORF">ABOZ73_18575</name>
</gene>
<feature type="region of interest" description="Disordered" evidence="5">
    <location>
        <begin position="1"/>
        <end position="47"/>
    </location>
</feature>
<keyword evidence="2" id="KW-0963">Cytoplasm</keyword>
<dbReference type="RefSeq" id="WP_369059584.1">
    <property type="nucleotide sequence ID" value="NZ_CP158375.1"/>
</dbReference>